<name>A0A374MFE2_9FIRM</name>
<sequence>QKEAAVFDYLSGKGSLRDICARHKISDAQILRRWIMKYNSHDKETGGRPIMTKGRKTTFEERVEIVQYCIKHSHNYSETAKKFHISYQQARSYTIRYEENGVDGLQDKRGKRKSPEEMTEVEKLRAEVRLLRAEKRRAEIEISFLKKLEEIERRGG</sequence>
<protein>
    <submittedName>
        <fullName evidence="3">Helix-turn-helix domain-containing protein</fullName>
    </submittedName>
</protein>
<feature type="non-terminal residue" evidence="3">
    <location>
        <position position="1"/>
    </location>
</feature>
<feature type="domain" description="Insertion element IS150 protein InsJ-like helix-turn-helix" evidence="2">
    <location>
        <begin position="1"/>
        <end position="40"/>
    </location>
</feature>
<dbReference type="Gene3D" id="1.10.10.10">
    <property type="entry name" value="Winged helix-like DNA-binding domain superfamily/Winged helix DNA-binding domain"/>
    <property type="match status" value="2"/>
</dbReference>
<dbReference type="InterPro" id="IPR036388">
    <property type="entry name" value="WH-like_DNA-bd_sf"/>
</dbReference>
<organism evidence="3 4">
    <name type="scientific">Anaerobutyricum hallii</name>
    <dbReference type="NCBI Taxonomy" id="39488"/>
    <lineage>
        <taxon>Bacteria</taxon>
        <taxon>Bacillati</taxon>
        <taxon>Bacillota</taxon>
        <taxon>Clostridia</taxon>
        <taxon>Lachnospirales</taxon>
        <taxon>Lachnospiraceae</taxon>
        <taxon>Anaerobutyricum</taxon>
    </lineage>
</organism>
<dbReference type="GO" id="GO:0043565">
    <property type="term" value="F:sequence-specific DNA binding"/>
    <property type="evidence" value="ECO:0007669"/>
    <property type="project" value="InterPro"/>
</dbReference>
<dbReference type="RefSeq" id="WP_207662235.1">
    <property type="nucleotide sequence ID" value="NZ_QSOE01000375.1"/>
</dbReference>
<evidence type="ECO:0000256" key="1">
    <source>
        <dbReference type="SAM" id="Coils"/>
    </source>
</evidence>
<keyword evidence="1" id="KW-0175">Coiled coil</keyword>
<gene>
    <name evidence="3" type="ORF">DXD91_17460</name>
</gene>
<dbReference type="AlphaFoldDB" id="A0A374MFE2"/>
<evidence type="ECO:0000313" key="4">
    <source>
        <dbReference type="Proteomes" id="UP000262524"/>
    </source>
</evidence>
<comment type="caution">
    <text evidence="3">The sequence shown here is derived from an EMBL/GenBank/DDBJ whole genome shotgun (WGS) entry which is preliminary data.</text>
</comment>
<evidence type="ECO:0000259" key="2">
    <source>
        <dbReference type="Pfam" id="PF13518"/>
    </source>
</evidence>
<dbReference type="Proteomes" id="UP000262524">
    <property type="component" value="Unassembled WGS sequence"/>
</dbReference>
<dbReference type="Pfam" id="PF13518">
    <property type="entry name" value="HTH_28"/>
    <property type="match status" value="2"/>
</dbReference>
<dbReference type="EMBL" id="QSOE01000375">
    <property type="protein sequence ID" value="RGI69215.1"/>
    <property type="molecule type" value="Genomic_DNA"/>
</dbReference>
<proteinExistence type="predicted"/>
<feature type="domain" description="Insertion element IS150 protein InsJ-like helix-turn-helix" evidence="2">
    <location>
        <begin position="61"/>
        <end position="113"/>
    </location>
</feature>
<reference evidence="3 4" key="1">
    <citation type="submission" date="2018-08" db="EMBL/GenBank/DDBJ databases">
        <title>A genome reference for cultivated species of the human gut microbiota.</title>
        <authorList>
            <person name="Zou Y."/>
            <person name="Xue W."/>
            <person name="Luo G."/>
        </authorList>
    </citation>
    <scope>NUCLEOTIDE SEQUENCE [LARGE SCALE GENOMIC DNA]</scope>
    <source>
        <strain evidence="3 4">TM10-1AC</strain>
    </source>
</reference>
<dbReference type="InterPro" id="IPR010921">
    <property type="entry name" value="Trp_repressor/repl_initiator"/>
</dbReference>
<accession>A0A374MFE2</accession>
<dbReference type="InterPro" id="IPR055247">
    <property type="entry name" value="InsJ-like_HTH"/>
</dbReference>
<feature type="coiled-coil region" evidence="1">
    <location>
        <begin position="121"/>
        <end position="148"/>
    </location>
</feature>
<dbReference type="SUPFAM" id="SSF48295">
    <property type="entry name" value="TrpR-like"/>
    <property type="match status" value="2"/>
</dbReference>
<evidence type="ECO:0000313" key="3">
    <source>
        <dbReference type="EMBL" id="RGI69215.1"/>
    </source>
</evidence>